<gene>
    <name evidence="10" type="primary">glcU_3</name>
    <name evidence="10" type="ORF">ab3b_00271</name>
    <name evidence="11" type="ORF">FO435_03020</name>
    <name evidence="9" type="ORF">QX99_02013</name>
</gene>
<keyword evidence="5 8" id="KW-0812">Transmembrane</keyword>
<evidence type="ECO:0000256" key="4">
    <source>
        <dbReference type="ARBA" id="ARBA00022597"/>
    </source>
</evidence>
<dbReference type="RefSeq" id="WP_043708735.1">
    <property type="nucleotide sequence ID" value="NZ_CBCSCI010000003.1"/>
</dbReference>
<dbReference type="SUPFAM" id="SSF103481">
    <property type="entry name" value="Multidrug resistance efflux transporter EmrE"/>
    <property type="match status" value="2"/>
</dbReference>
<feature type="transmembrane region" description="Helical" evidence="8">
    <location>
        <begin position="293"/>
        <end position="312"/>
    </location>
</feature>
<dbReference type="EMBL" id="JWHU01000040">
    <property type="protein sequence ID" value="KIU19329.1"/>
    <property type="molecule type" value="Genomic_DNA"/>
</dbReference>
<evidence type="ECO:0000313" key="12">
    <source>
        <dbReference type="Proteomes" id="UP000032287"/>
    </source>
</evidence>
<keyword evidence="6 8" id="KW-1133">Transmembrane helix</keyword>
<feature type="transmembrane region" description="Helical" evidence="8">
    <location>
        <begin position="269"/>
        <end position="286"/>
    </location>
</feature>
<dbReference type="InterPro" id="IPR010651">
    <property type="entry name" value="Sugar_transport"/>
</dbReference>
<name>A0A0D1JWF5_9LACO</name>
<evidence type="ECO:0000313" key="9">
    <source>
        <dbReference type="EMBL" id="KIU19329.1"/>
    </source>
</evidence>
<reference evidence="10 12" key="1">
    <citation type="journal article" date="2015" name="Microbiology (Mosc.)">
        <title>Genomics of the Weissella cibaria species with an examination of its metabolic traits.</title>
        <authorList>
            <person name="Lynch K.M."/>
            <person name="Lucid A."/>
            <person name="Arendt E.K."/>
            <person name="Sleator R.D."/>
            <person name="Lucey B."/>
            <person name="Coffey A."/>
        </authorList>
    </citation>
    <scope>NUCLEOTIDE SEQUENCE [LARGE SCALE GENOMIC DNA]</scope>
    <source>
        <strain evidence="10">AB3b</strain>
        <strain evidence="9 12">MG1</strain>
    </source>
</reference>
<evidence type="ECO:0000313" key="11">
    <source>
        <dbReference type="EMBL" id="TVV26928.1"/>
    </source>
</evidence>
<dbReference type="EMBL" id="JWHT01000008">
    <property type="protein sequence ID" value="KIU25553.1"/>
    <property type="molecule type" value="Genomic_DNA"/>
</dbReference>
<keyword evidence="3" id="KW-0813">Transport</keyword>
<evidence type="ECO:0000256" key="1">
    <source>
        <dbReference type="ARBA" id="ARBA00004651"/>
    </source>
</evidence>
<keyword evidence="4 11" id="KW-0762">Sugar transport</keyword>
<reference evidence="11 14" key="2">
    <citation type="submission" date="2019-07" db="EMBL/GenBank/DDBJ databases">
        <title>Genome sequence of Weissella cibaria GK1.</title>
        <authorList>
            <person name="Choi H.-J."/>
        </authorList>
    </citation>
    <scope>NUCLEOTIDE SEQUENCE [LARGE SCALE GENOMIC DNA]</scope>
    <source>
        <strain evidence="11 14">GK1</strain>
    </source>
</reference>
<comment type="similarity">
    <text evidence="2">Belongs to the GRP transporter (TC 2.A.7.5) family.</text>
</comment>
<dbReference type="CDD" id="cd23110">
    <property type="entry name" value="GRP"/>
    <property type="match status" value="1"/>
</dbReference>
<dbReference type="Proteomes" id="UP000032287">
    <property type="component" value="Unassembled WGS sequence"/>
</dbReference>
<evidence type="ECO:0000313" key="10">
    <source>
        <dbReference type="EMBL" id="KIU25553.1"/>
    </source>
</evidence>
<dbReference type="PANTHER" id="PTHR16119">
    <property type="entry name" value="TRANSMEMBRANE PROTEIN 144"/>
    <property type="match status" value="1"/>
</dbReference>
<dbReference type="InterPro" id="IPR037185">
    <property type="entry name" value="EmrE-like"/>
</dbReference>
<organism evidence="10 13">
    <name type="scientific">Weissella cibaria</name>
    <dbReference type="NCBI Taxonomy" id="137591"/>
    <lineage>
        <taxon>Bacteria</taxon>
        <taxon>Bacillati</taxon>
        <taxon>Bacillota</taxon>
        <taxon>Bacilli</taxon>
        <taxon>Lactobacillales</taxon>
        <taxon>Lactobacillaceae</taxon>
        <taxon>Weissella</taxon>
    </lineage>
</organism>
<evidence type="ECO:0000256" key="3">
    <source>
        <dbReference type="ARBA" id="ARBA00022448"/>
    </source>
</evidence>
<dbReference type="GO" id="GO:0005886">
    <property type="term" value="C:plasma membrane"/>
    <property type="evidence" value="ECO:0007669"/>
    <property type="project" value="UniProtKB-SubCell"/>
</dbReference>
<evidence type="ECO:0000256" key="8">
    <source>
        <dbReference type="SAM" id="Phobius"/>
    </source>
</evidence>
<feature type="transmembrane region" description="Helical" evidence="8">
    <location>
        <begin position="236"/>
        <end position="257"/>
    </location>
</feature>
<dbReference type="EMBL" id="VNHC01000002">
    <property type="protein sequence ID" value="TVV26928.1"/>
    <property type="molecule type" value="Genomic_DNA"/>
</dbReference>
<evidence type="ECO:0000256" key="6">
    <source>
        <dbReference type="ARBA" id="ARBA00022989"/>
    </source>
</evidence>
<comment type="caution">
    <text evidence="10">The sequence shown here is derived from an EMBL/GenBank/DDBJ whole genome shotgun (WGS) entry which is preliminary data.</text>
</comment>
<protein>
    <submittedName>
        <fullName evidence="10">GlcU_3 protein</fullName>
    </submittedName>
    <submittedName>
        <fullName evidence="11">Glucose transporter</fullName>
    </submittedName>
</protein>
<sequence>MSILIALIPALAWGSTGLVTTKMGGTAAQGTLGMTFGAFVFGMLTLGLFVVPQAGADFAFNPRIWIVGFVSGLFWAVGTAGQFVGFKKLGVSVGNPLSTAGQIVSNALMAAAVLGEWTTGRMWTFGLLAIVAVVVGAVFTALPDSKAPAEVNPEHDFKGGLVAVLISTIGYMMYFVFPNLLNKIGYISNAVHNRHDGLDYMTAIVGPQSIGQVLGAFIIVIFFMKEGKTMFQKGTWMNIVTGLVWALGNVFMFISTANPNIGQATASTLSQTGIIVGTFGAIYLLGEKKSKRQMVFIVIGAILVVIGAIMIAKLKTL</sequence>
<evidence type="ECO:0000256" key="7">
    <source>
        <dbReference type="ARBA" id="ARBA00023136"/>
    </source>
</evidence>
<dbReference type="Pfam" id="PF06800">
    <property type="entry name" value="Sugar_transport"/>
    <property type="match status" value="1"/>
</dbReference>
<dbReference type="OrthoDB" id="1452595at2"/>
<dbReference type="eggNOG" id="COG4975">
    <property type="taxonomic scope" value="Bacteria"/>
</dbReference>
<dbReference type="KEGG" id="wcb:AO080_10815"/>
<proteinExistence type="inferred from homology"/>
<dbReference type="AlphaFoldDB" id="A0A0D1JWF5"/>
<evidence type="ECO:0000256" key="2">
    <source>
        <dbReference type="ARBA" id="ARBA00006117"/>
    </source>
</evidence>
<dbReference type="GO" id="GO:0015144">
    <property type="term" value="F:carbohydrate transmembrane transporter activity"/>
    <property type="evidence" value="ECO:0007669"/>
    <property type="project" value="InterPro"/>
</dbReference>
<evidence type="ECO:0000256" key="5">
    <source>
        <dbReference type="ARBA" id="ARBA00022692"/>
    </source>
</evidence>
<evidence type="ECO:0000313" key="13">
    <source>
        <dbReference type="Proteomes" id="UP000032289"/>
    </source>
</evidence>
<accession>A0A0D1JWF5</accession>
<feature type="transmembrane region" description="Helical" evidence="8">
    <location>
        <begin position="33"/>
        <end position="52"/>
    </location>
</feature>
<feature type="transmembrane region" description="Helical" evidence="8">
    <location>
        <begin position="201"/>
        <end position="224"/>
    </location>
</feature>
<dbReference type="PATRIC" id="fig|137591.24.peg.268"/>
<dbReference type="Proteomes" id="UP000320012">
    <property type="component" value="Unassembled WGS sequence"/>
</dbReference>
<evidence type="ECO:0000313" key="14">
    <source>
        <dbReference type="Proteomes" id="UP000320012"/>
    </source>
</evidence>
<keyword evidence="12" id="KW-1185">Reference proteome</keyword>
<comment type="subcellular location">
    <subcellularLocation>
        <location evidence="1">Cell membrane</location>
        <topology evidence="1">Multi-pass membrane protein</topology>
    </subcellularLocation>
</comment>
<feature type="transmembrane region" description="Helical" evidence="8">
    <location>
        <begin position="122"/>
        <end position="142"/>
    </location>
</feature>
<feature type="transmembrane region" description="Helical" evidence="8">
    <location>
        <begin position="162"/>
        <end position="181"/>
    </location>
</feature>
<dbReference type="STRING" id="137591.AO080_10815"/>
<keyword evidence="7 8" id="KW-0472">Membrane</keyword>
<dbReference type="Proteomes" id="UP000032289">
    <property type="component" value="Unassembled WGS sequence"/>
</dbReference>
<dbReference type="PANTHER" id="PTHR16119:SF17">
    <property type="entry name" value="TRANSMEMBRANE PROTEIN 144"/>
    <property type="match status" value="1"/>
</dbReference>
<feature type="transmembrane region" description="Helical" evidence="8">
    <location>
        <begin position="64"/>
        <end position="86"/>
    </location>
</feature>